<feature type="compositionally biased region" description="Polar residues" evidence="1">
    <location>
        <begin position="426"/>
        <end position="438"/>
    </location>
</feature>
<organism evidence="2 3">
    <name type="scientific">Hermanssonia centrifuga</name>
    <dbReference type="NCBI Taxonomy" id="98765"/>
    <lineage>
        <taxon>Eukaryota</taxon>
        <taxon>Fungi</taxon>
        <taxon>Dikarya</taxon>
        <taxon>Basidiomycota</taxon>
        <taxon>Agaricomycotina</taxon>
        <taxon>Agaricomycetes</taxon>
        <taxon>Polyporales</taxon>
        <taxon>Meruliaceae</taxon>
        <taxon>Hermanssonia</taxon>
    </lineage>
</organism>
<protein>
    <submittedName>
        <fullName evidence="2">Uncharacterized protein</fullName>
    </submittedName>
</protein>
<comment type="caution">
    <text evidence="2">The sequence shown here is derived from an EMBL/GenBank/DDBJ whole genome shotgun (WGS) entry which is preliminary data.</text>
</comment>
<feature type="compositionally biased region" description="Low complexity" evidence="1">
    <location>
        <begin position="353"/>
        <end position="365"/>
    </location>
</feature>
<name>A0A2R6NGI1_9APHY</name>
<feature type="region of interest" description="Disordered" evidence="1">
    <location>
        <begin position="342"/>
        <end position="365"/>
    </location>
</feature>
<gene>
    <name evidence="2" type="ORF">PHLCEN_2v12628</name>
</gene>
<dbReference type="Proteomes" id="UP000186601">
    <property type="component" value="Unassembled WGS sequence"/>
</dbReference>
<sequence length="486" mass="54205">MPFPKYWSDDELAWLKKTFTSAPVREILATVVKPARVDPVQSKGKKGRATGHDDGEFKRAARYIFDHYPDHFKERRVEEPESDFRMRKAMLRGSGAVVHRTAAESEEEHKARMENLFTNIYSWVHNNSPNKGKQAVGPRLLQQFKAPRNDRKKSAIDMYRMERKEERKAKGLKTFLKPESGKFDLVAWNAAMEGDFEKLTDEEKARFQAQADEMNTTKAEAAKAEGGDEDNIRRSMAAQVPDIIRANWDYHQEKTGWCGLTVAGGIDHNDNIFHMSYVCPTYAYFTALTQTSSHCVARDYQGRTLVDRICEKVGWSAARWDSEMLHFFEDVFDSPVPMPSASDGELSSFGNTPSSQSPASESASSEEVLDNVSIQFIVAKAFYVAAERGDISMAPSTPLVPNVRSLGEPAPSSLDEEASLGGDVLESNTSGLEPSTANECHASPLDNGVLQTNSLDECHISLVTEAQADFTETTQTGLRQPLETLE</sequence>
<evidence type="ECO:0000313" key="3">
    <source>
        <dbReference type="Proteomes" id="UP000186601"/>
    </source>
</evidence>
<dbReference type="AlphaFoldDB" id="A0A2R6NGI1"/>
<feature type="region of interest" description="Disordered" evidence="1">
    <location>
        <begin position="394"/>
        <end position="439"/>
    </location>
</feature>
<proteinExistence type="predicted"/>
<evidence type="ECO:0000313" key="2">
    <source>
        <dbReference type="EMBL" id="PSR71497.1"/>
    </source>
</evidence>
<feature type="non-terminal residue" evidence="2">
    <location>
        <position position="486"/>
    </location>
</feature>
<keyword evidence="3" id="KW-1185">Reference proteome</keyword>
<accession>A0A2R6NGI1</accession>
<reference evidence="2 3" key="1">
    <citation type="submission" date="2018-02" db="EMBL/GenBank/DDBJ databases">
        <title>Genome sequence of the basidiomycete white-rot fungus Phlebia centrifuga.</title>
        <authorList>
            <person name="Granchi Z."/>
            <person name="Peng M."/>
            <person name="de Vries R.P."/>
            <person name="Hilden K."/>
            <person name="Makela M.R."/>
            <person name="Grigoriev I."/>
            <person name="Riley R."/>
        </authorList>
    </citation>
    <scope>NUCLEOTIDE SEQUENCE [LARGE SCALE GENOMIC DNA]</scope>
    <source>
        <strain evidence="2 3">FBCC195</strain>
    </source>
</reference>
<dbReference type="EMBL" id="MLYV02001280">
    <property type="protein sequence ID" value="PSR71497.1"/>
    <property type="molecule type" value="Genomic_DNA"/>
</dbReference>
<evidence type="ECO:0000256" key="1">
    <source>
        <dbReference type="SAM" id="MobiDB-lite"/>
    </source>
</evidence>